<name>A0A7X2T2L1_9CLOT</name>
<dbReference type="SMART" id="SM00382">
    <property type="entry name" value="AAA"/>
    <property type="match status" value="1"/>
</dbReference>
<evidence type="ECO:0000256" key="4">
    <source>
        <dbReference type="ARBA" id="ARBA00022692"/>
    </source>
</evidence>
<keyword evidence="6 12" id="KW-0067">ATP-binding</keyword>
<dbReference type="GO" id="GO:0005886">
    <property type="term" value="C:plasma membrane"/>
    <property type="evidence" value="ECO:0007669"/>
    <property type="project" value="UniProtKB-SubCell"/>
</dbReference>
<keyword evidence="5" id="KW-0547">Nucleotide-binding</keyword>
<dbReference type="InterPro" id="IPR027417">
    <property type="entry name" value="P-loop_NTPase"/>
</dbReference>
<accession>A0A7X2T2L1</accession>
<feature type="domain" description="ABC transmembrane type-1" evidence="11">
    <location>
        <begin position="10"/>
        <end position="65"/>
    </location>
</feature>
<dbReference type="PROSITE" id="PS50893">
    <property type="entry name" value="ABC_TRANSPORTER_2"/>
    <property type="match status" value="1"/>
</dbReference>
<dbReference type="InterPro" id="IPR003439">
    <property type="entry name" value="ABC_transporter-like_ATP-bd"/>
</dbReference>
<dbReference type="InterPro" id="IPR036640">
    <property type="entry name" value="ABC1_TM_sf"/>
</dbReference>
<evidence type="ECO:0000256" key="9">
    <source>
        <dbReference type="SAM" id="Phobius"/>
    </source>
</evidence>
<protein>
    <submittedName>
        <fullName evidence="12">ABC transporter ATP-binding protein</fullName>
    </submittedName>
</protein>
<evidence type="ECO:0000256" key="7">
    <source>
        <dbReference type="ARBA" id="ARBA00022989"/>
    </source>
</evidence>
<evidence type="ECO:0000313" key="13">
    <source>
        <dbReference type="Proteomes" id="UP000460287"/>
    </source>
</evidence>
<dbReference type="InterPro" id="IPR039421">
    <property type="entry name" value="Type_1_exporter"/>
</dbReference>
<dbReference type="PANTHER" id="PTHR43394:SF1">
    <property type="entry name" value="ATP-BINDING CASSETTE SUB-FAMILY B MEMBER 10, MITOCHONDRIAL"/>
    <property type="match status" value="1"/>
</dbReference>
<dbReference type="PROSITE" id="PS50929">
    <property type="entry name" value="ABC_TM1F"/>
    <property type="match status" value="1"/>
</dbReference>
<dbReference type="InterPro" id="IPR017871">
    <property type="entry name" value="ABC_transporter-like_CS"/>
</dbReference>
<feature type="transmembrane region" description="Helical" evidence="9">
    <location>
        <begin position="7"/>
        <end position="26"/>
    </location>
</feature>
<dbReference type="GO" id="GO:0005524">
    <property type="term" value="F:ATP binding"/>
    <property type="evidence" value="ECO:0007669"/>
    <property type="project" value="UniProtKB-KW"/>
</dbReference>
<dbReference type="Gene3D" id="3.40.50.300">
    <property type="entry name" value="P-loop containing nucleotide triphosphate hydrolases"/>
    <property type="match status" value="1"/>
</dbReference>
<dbReference type="Pfam" id="PF00005">
    <property type="entry name" value="ABC_tran"/>
    <property type="match status" value="1"/>
</dbReference>
<dbReference type="GO" id="GO:0016887">
    <property type="term" value="F:ATP hydrolysis activity"/>
    <property type="evidence" value="ECO:0007669"/>
    <property type="project" value="InterPro"/>
</dbReference>
<dbReference type="EMBL" id="VULX01000029">
    <property type="protein sequence ID" value="MSR92370.1"/>
    <property type="molecule type" value="Genomic_DNA"/>
</dbReference>
<dbReference type="GO" id="GO:0015421">
    <property type="term" value="F:ABC-type oligopeptide transporter activity"/>
    <property type="evidence" value="ECO:0007669"/>
    <property type="project" value="TreeGrafter"/>
</dbReference>
<comment type="caution">
    <text evidence="12">The sequence shown here is derived from an EMBL/GenBank/DDBJ whole genome shotgun (WGS) entry which is preliminary data.</text>
</comment>
<dbReference type="AlphaFoldDB" id="A0A7X2T2L1"/>
<evidence type="ECO:0000313" key="12">
    <source>
        <dbReference type="EMBL" id="MSR92370.1"/>
    </source>
</evidence>
<keyword evidence="13" id="KW-1185">Reference proteome</keyword>
<keyword evidence="7 9" id="KW-1133">Transmembrane helix</keyword>
<evidence type="ECO:0000256" key="5">
    <source>
        <dbReference type="ARBA" id="ARBA00022741"/>
    </source>
</evidence>
<dbReference type="PROSITE" id="PS00211">
    <property type="entry name" value="ABC_TRANSPORTER_1"/>
    <property type="match status" value="1"/>
</dbReference>
<evidence type="ECO:0000256" key="6">
    <source>
        <dbReference type="ARBA" id="ARBA00022840"/>
    </source>
</evidence>
<feature type="domain" description="ABC transporter" evidence="10">
    <location>
        <begin position="99"/>
        <end position="329"/>
    </location>
</feature>
<dbReference type="InterPro" id="IPR011527">
    <property type="entry name" value="ABC1_TM_dom"/>
</dbReference>
<proteinExistence type="predicted"/>
<dbReference type="SUPFAM" id="SSF52540">
    <property type="entry name" value="P-loop containing nucleoside triphosphate hydrolases"/>
    <property type="match status" value="1"/>
</dbReference>
<keyword evidence="4 9" id="KW-0812">Transmembrane</keyword>
<evidence type="ECO:0000256" key="1">
    <source>
        <dbReference type="ARBA" id="ARBA00004651"/>
    </source>
</evidence>
<dbReference type="SUPFAM" id="SSF90123">
    <property type="entry name" value="ABC transporter transmembrane region"/>
    <property type="match status" value="1"/>
</dbReference>
<reference evidence="12 13" key="1">
    <citation type="submission" date="2019-08" db="EMBL/GenBank/DDBJ databases">
        <title>In-depth cultivation of the pig gut microbiome towards novel bacterial diversity and tailored functional studies.</title>
        <authorList>
            <person name="Wylensek D."/>
            <person name="Hitch T.C.A."/>
            <person name="Clavel T."/>
        </authorList>
    </citation>
    <scope>NUCLEOTIDE SEQUENCE [LARGE SCALE GENOMIC DNA]</scope>
    <source>
        <strain evidence="12 13">WCA-383-APC-5B</strain>
    </source>
</reference>
<dbReference type="Proteomes" id="UP000460287">
    <property type="component" value="Unassembled WGS sequence"/>
</dbReference>
<dbReference type="PANTHER" id="PTHR43394">
    <property type="entry name" value="ATP-DEPENDENT PERMEASE MDL1, MITOCHONDRIAL"/>
    <property type="match status" value="1"/>
</dbReference>
<organism evidence="12 13">
    <name type="scientific">Inconstantimicrobium porci</name>
    <dbReference type="NCBI Taxonomy" id="2652291"/>
    <lineage>
        <taxon>Bacteria</taxon>
        <taxon>Bacillati</taxon>
        <taxon>Bacillota</taxon>
        <taxon>Clostridia</taxon>
        <taxon>Eubacteriales</taxon>
        <taxon>Clostridiaceae</taxon>
        <taxon>Inconstantimicrobium</taxon>
    </lineage>
</organism>
<evidence type="ECO:0000259" key="11">
    <source>
        <dbReference type="PROSITE" id="PS50929"/>
    </source>
</evidence>
<evidence type="ECO:0000259" key="10">
    <source>
        <dbReference type="PROSITE" id="PS50893"/>
    </source>
</evidence>
<dbReference type="FunFam" id="3.40.50.300:FF:000221">
    <property type="entry name" value="Multidrug ABC transporter ATP-binding protein"/>
    <property type="match status" value="1"/>
</dbReference>
<evidence type="ECO:0000256" key="2">
    <source>
        <dbReference type="ARBA" id="ARBA00022448"/>
    </source>
</evidence>
<keyword evidence="3" id="KW-1003">Cell membrane</keyword>
<keyword evidence="8 9" id="KW-0472">Membrane</keyword>
<keyword evidence="2" id="KW-0813">Transport</keyword>
<comment type="subcellular location">
    <subcellularLocation>
        <location evidence="1">Cell membrane</location>
        <topology evidence="1">Multi-pass membrane protein</topology>
    </subcellularLocation>
</comment>
<sequence>MKMKRIVGKINGFMSVSIALLIWYGMGKIHNGELSIGVLYAFTTYIKQFFEPIGDLSEDYGTIQSALVSADRIFEIVDQKENVEDLDAGRHIERFHGSVEFKHVWFAYKGEEWILKDISFKINDGDMCAFVGETGAGKSTIISLISGFYKVQRGEILIDGVNIDDICRRDLRTNVSVVLQDVFLFSGTVRDNIVLNDEIDEETLNNSIEISQVKNIISNFKDGIYEKVVEGGNTFSAGQKQLISFARAIAHDPSIFVLDEATATETEILIQKAIKSITDNVTTIVIAHRLSTIKDADKIIVLKDGGIIEQGSHKELMKRQGYYSSLVMTVQ</sequence>
<dbReference type="Gene3D" id="1.20.1560.10">
    <property type="entry name" value="ABC transporter type 1, transmembrane domain"/>
    <property type="match status" value="1"/>
</dbReference>
<evidence type="ECO:0000256" key="8">
    <source>
        <dbReference type="ARBA" id="ARBA00023136"/>
    </source>
</evidence>
<evidence type="ECO:0000256" key="3">
    <source>
        <dbReference type="ARBA" id="ARBA00022475"/>
    </source>
</evidence>
<gene>
    <name evidence="12" type="ORF">FYJ33_13460</name>
</gene>
<dbReference type="InterPro" id="IPR003593">
    <property type="entry name" value="AAA+_ATPase"/>
</dbReference>